<organism evidence="5 6">
    <name type="scientific">Alloalcanivorax marinus</name>
    <dbReference type="NCBI Taxonomy" id="1177169"/>
    <lineage>
        <taxon>Bacteria</taxon>
        <taxon>Pseudomonadati</taxon>
        <taxon>Pseudomonadota</taxon>
        <taxon>Gammaproteobacteria</taxon>
        <taxon>Oceanospirillales</taxon>
        <taxon>Alcanivoracaceae</taxon>
        <taxon>Alloalcanivorax</taxon>
    </lineage>
</organism>
<dbReference type="SUPFAM" id="SSF140566">
    <property type="entry name" value="FlgN-like"/>
    <property type="match status" value="1"/>
</dbReference>
<dbReference type="AlphaFoldDB" id="A0A9Q3ULS3"/>
<name>A0A9Q3ULS3_9GAMM</name>
<evidence type="ECO:0000256" key="2">
    <source>
        <dbReference type="ARBA" id="ARBA00007703"/>
    </source>
</evidence>
<dbReference type="InterPro" id="IPR007809">
    <property type="entry name" value="FlgN-like"/>
</dbReference>
<comment type="function">
    <text evidence="1">Required for the efficient initiation of filament assembly.</text>
</comment>
<keyword evidence="3" id="KW-1005">Bacterial flagellum biogenesis</keyword>
<keyword evidence="6" id="KW-1185">Reference proteome</keyword>
<evidence type="ECO:0000313" key="5">
    <source>
        <dbReference type="EMBL" id="MCC4308108.1"/>
    </source>
</evidence>
<keyword evidence="5" id="KW-0966">Cell projection</keyword>
<dbReference type="EMBL" id="JAJGNA010000005">
    <property type="protein sequence ID" value="MCC4308108.1"/>
    <property type="molecule type" value="Genomic_DNA"/>
</dbReference>
<feature type="region of interest" description="Disordered" evidence="4">
    <location>
        <begin position="130"/>
        <end position="149"/>
    </location>
</feature>
<evidence type="ECO:0000256" key="1">
    <source>
        <dbReference type="ARBA" id="ARBA00002397"/>
    </source>
</evidence>
<comment type="caution">
    <text evidence="5">The sequence shown here is derived from an EMBL/GenBank/DDBJ whole genome shotgun (WGS) entry which is preliminary data.</text>
</comment>
<protein>
    <submittedName>
        <fullName evidence="5">Flagellar export chaperone FlgN</fullName>
    </submittedName>
</protein>
<evidence type="ECO:0000313" key="6">
    <source>
        <dbReference type="Proteomes" id="UP001108027"/>
    </source>
</evidence>
<accession>A0A9Q3ULS3</accession>
<keyword evidence="5" id="KW-0282">Flagellum</keyword>
<dbReference type="RefSeq" id="WP_228233419.1">
    <property type="nucleotide sequence ID" value="NZ_JAJGNA010000005.1"/>
</dbReference>
<gene>
    <name evidence="5" type="primary">flgN</name>
    <name evidence="5" type="ORF">LL252_05940</name>
</gene>
<dbReference type="InterPro" id="IPR036679">
    <property type="entry name" value="FlgN-like_sf"/>
</dbReference>
<proteinExistence type="inferred from homology"/>
<reference evidence="5" key="1">
    <citation type="submission" date="2021-10" db="EMBL/GenBank/DDBJ databases">
        <title>The diversity and Nitrogen Metabolism of Culturable Nitrate-Utilizing Bacteria Within the Oxygen Minimum Zone of the Changjiang (Yangtze River)Estuary.</title>
        <authorList>
            <person name="Zhang D."/>
            <person name="Zheng J."/>
            <person name="Liu S."/>
            <person name="He W."/>
        </authorList>
    </citation>
    <scope>NUCLEOTIDE SEQUENCE</scope>
    <source>
        <strain evidence="5">FXH-223</strain>
    </source>
</reference>
<dbReference type="Gene3D" id="1.20.58.300">
    <property type="entry name" value="FlgN-like"/>
    <property type="match status" value="1"/>
</dbReference>
<evidence type="ECO:0000256" key="3">
    <source>
        <dbReference type="ARBA" id="ARBA00022795"/>
    </source>
</evidence>
<comment type="similarity">
    <text evidence="2">Belongs to the FlgN family.</text>
</comment>
<sequence>MSLAAHLRDHRARLDDLVSLLDDERRLLAAGQVDGEQLAEVAARKHQRLAELERFEQQRRQVQQRLGYADDRQGDQRAADDAGCTALWHGILDAARRAARLNRDNGTVIGVRMEHNQRLLNVLQEQAGQRLYGPDGQARGSGRRLDQRA</sequence>
<keyword evidence="5" id="KW-0969">Cilium</keyword>
<dbReference type="Proteomes" id="UP001108027">
    <property type="component" value="Unassembled WGS sequence"/>
</dbReference>
<dbReference type="GO" id="GO:0044780">
    <property type="term" value="P:bacterial-type flagellum assembly"/>
    <property type="evidence" value="ECO:0007669"/>
    <property type="project" value="InterPro"/>
</dbReference>
<dbReference type="Pfam" id="PF05130">
    <property type="entry name" value="FlgN"/>
    <property type="match status" value="1"/>
</dbReference>
<evidence type="ECO:0000256" key="4">
    <source>
        <dbReference type="SAM" id="MobiDB-lite"/>
    </source>
</evidence>